<gene>
    <name evidence="5" type="ORF">F8C82_07690</name>
</gene>
<dbReference type="Pfam" id="PF00589">
    <property type="entry name" value="Phage_integrase"/>
    <property type="match status" value="1"/>
</dbReference>
<evidence type="ECO:0000313" key="5">
    <source>
        <dbReference type="EMBL" id="KAB2815576.1"/>
    </source>
</evidence>
<dbReference type="CDD" id="cd01185">
    <property type="entry name" value="INTN1_C_like"/>
    <property type="match status" value="1"/>
</dbReference>
<dbReference type="InterPro" id="IPR011010">
    <property type="entry name" value="DNA_brk_join_enz"/>
</dbReference>
<dbReference type="InterPro" id="IPR035386">
    <property type="entry name" value="Arm-DNA-bind_5"/>
</dbReference>
<dbReference type="Gene3D" id="1.10.443.10">
    <property type="entry name" value="Intergrase catalytic core"/>
    <property type="match status" value="1"/>
</dbReference>
<dbReference type="RefSeq" id="WP_151693006.1">
    <property type="nucleotide sequence ID" value="NZ_BMGX01000001.1"/>
</dbReference>
<dbReference type="EMBL" id="WBVQ01000002">
    <property type="protein sequence ID" value="KAB2815576.1"/>
    <property type="molecule type" value="Genomic_DNA"/>
</dbReference>
<comment type="caution">
    <text evidence="5">The sequence shown here is derived from an EMBL/GenBank/DDBJ whole genome shotgun (WGS) entry which is preliminary data.</text>
</comment>
<feature type="domain" description="Tyr recombinase" evidence="4">
    <location>
        <begin position="221"/>
        <end position="398"/>
    </location>
</feature>
<dbReference type="PROSITE" id="PS51898">
    <property type="entry name" value="TYR_RECOMBINASE"/>
    <property type="match status" value="1"/>
</dbReference>
<dbReference type="Gene3D" id="1.10.150.130">
    <property type="match status" value="1"/>
</dbReference>
<evidence type="ECO:0000256" key="2">
    <source>
        <dbReference type="ARBA" id="ARBA00023125"/>
    </source>
</evidence>
<accession>A0A6L3ZD51</accession>
<dbReference type="InterPro" id="IPR025269">
    <property type="entry name" value="SAM-like_dom"/>
</dbReference>
<protein>
    <submittedName>
        <fullName evidence="5">Site-specific integrase</fullName>
    </submittedName>
</protein>
<dbReference type="PANTHER" id="PTHR30349:SF64">
    <property type="entry name" value="PROPHAGE INTEGRASE INTD-RELATED"/>
    <property type="match status" value="1"/>
</dbReference>
<dbReference type="Pfam" id="PF17293">
    <property type="entry name" value="Arm-DNA-bind_5"/>
    <property type="match status" value="1"/>
</dbReference>
<organism evidence="5 6">
    <name type="scientific">Phaeocystidibacter marisrubri</name>
    <dbReference type="NCBI Taxonomy" id="1577780"/>
    <lineage>
        <taxon>Bacteria</taxon>
        <taxon>Pseudomonadati</taxon>
        <taxon>Bacteroidota</taxon>
        <taxon>Flavobacteriia</taxon>
        <taxon>Flavobacteriales</taxon>
        <taxon>Phaeocystidibacteraceae</taxon>
        <taxon>Phaeocystidibacter</taxon>
    </lineage>
</organism>
<evidence type="ECO:0000256" key="1">
    <source>
        <dbReference type="ARBA" id="ARBA00008857"/>
    </source>
</evidence>
<dbReference type="Proteomes" id="UP000484164">
    <property type="component" value="Unassembled WGS sequence"/>
</dbReference>
<sequence>MSTRNTFKLLFLLNKSKSNNQGAPIILRLTVNGSTASMNVGLRIPEKEWDVKNRQPKPKCNQFMEISMHMETLKSKAYQAYGELMREHEEITAEQVRNRMQGRDGDQIRTIIGIWTEHNEELHKMIGKATSYTLYQKHQTCMKHFKDFLKAQYNMKDLPIRQVRYNVVREFHQFLRFDKGLMENTAIKFLQNFKKIINRALRSGWLSTDPFEGMSLRLKETDRAYLTEAELKRIEENTFKVNRLEQVKDLFIFACYTGLSYSDVKKLKRSEIEQTPDGLWWIKTRRQKTKTKSQVPMLARAKAIIDKHCLLEYLKAEEPIFKVLSNQKLNAYLKEIADLCGIEKKLTFHVARHTFATTVTLQNGVSIESVSRMLGHTNLKTTQHYARIVDQKIADDMRQLTTSGKFQLA</sequence>
<keyword evidence="2" id="KW-0238">DNA-binding</keyword>
<dbReference type="InterPro" id="IPR050090">
    <property type="entry name" value="Tyrosine_recombinase_XerCD"/>
</dbReference>
<name>A0A6L3ZD51_9FLAO</name>
<keyword evidence="6" id="KW-1185">Reference proteome</keyword>
<dbReference type="OrthoDB" id="1098628at2"/>
<dbReference type="GO" id="GO:0006310">
    <property type="term" value="P:DNA recombination"/>
    <property type="evidence" value="ECO:0007669"/>
    <property type="project" value="UniProtKB-KW"/>
</dbReference>
<dbReference type="PANTHER" id="PTHR30349">
    <property type="entry name" value="PHAGE INTEGRASE-RELATED"/>
    <property type="match status" value="1"/>
</dbReference>
<proteinExistence type="inferred from homology"/>
<reference evidence="5 6" key="1">
    <citation type="submission" date="2019-10" db="EMBL/GenBank/DDBJ databases">
        <title>Genome sequence of Phaeocystidibacter marisrubri JCM30614 (type strain).</title>
        <authorList>
            <person name="Bowman J.P."/>
        </authorList>
    </citation>
    <scope>NUCLEOTIDE SEQUENCE [LARGE SCALE GENOMIC DNA]</scope>
    <source>
        <strain evidence="5 6">JCM 30614</strain>
    </source>
</reference>
<dbReference type="GO" id="GO:0003677">
    <property type="term" value="F:DNA binding"/>
    <property type="evidence" value="ECO:0007669"/>
    <property type="project" value="UniProtKB-KW"/>
</dbReference>
<evidence type="ECO:0000313" key="6">
    <source>
        <dbReference type="Proteomes" id="UP000484164"/>
    </source>
</evidence>
<comment type="similarity">
    <text evidence="1">Belongs to the 'phage' integrase family.</text>
</comment>
<dbReference type="InterPro" id="IPR010998">
    <property type="entry name" value="Integrase_recombinase_N"/>
</dbReference>
<keyword evidence="3" id="KW-0233">DNA recombination</keyword>
<dbReference type="GO" id="GO:0015074">
    <property type="term" value="P:DNA integration"/>
    <property type="evidence" value="ECO:0007669"/>
    <property type="project" value="InterPro"/>
</dbReference>
<evidence type="ECO:0000259" key="4">
    <source>
        <dbReference type="PROSITE" id="PS51898"/>
    </source>
</evidence>
<dbReference type="SUPFAM" id="SSF56349">
    <property type="entry name" value="DNA breaking-rejoining enzymes"/>
    <property type="match status" value="1"/>
</dbReference>
<dbReference type="Pfam" id="PF13102">
    <property type="entry name" value="Phage_int_SAM_5"/>
    <property type="match status" value="1"/>
</dbReference>
<dbReference type="InterPro" id="IPR013762">
    <property type="entry name" value="Integrase-like_cat_sf"/>
</dbReference>
<dbReference type="AlphaFoldDB" id="A0A6L3ZD51"/>
<evidence type="ECO:0000256" key="3">
    <source>
        <dbReference type="ARBA" id="ARBA00023172"/>
    </source>
</evidence>
<dbReference type="InterPro" id="IPR002104">
    <property type="entry name" value="Integrase_catalytic"/>
</dbReference>